<feature type="region of interest" description="Disordered" evidence="9">
    <location>
        <begin position="39"/>
        <end position="64"/>
    </location>
</feature>
<evidence type="ECO:0000259" key="10">
    <source>
        <dbReference type="PROSITE" id="PS50206"/>
    </source>
</evidence>
<dbReference type="GO" id="GO:0005634">
    <property type="term" value="C:nucleus"/>
    <property type="evidence" value="ECO:0007669"/>
    <property type="project" value="TreeGrafter"/>
</dbReference>
<dbReference type="FunFam" id="3.40.250.10:FF:000021">
    <property type="entry name" value="M-phase inducer phosphatase cdc-25.2"/>
    <property type="match status" value="1"/>
</dbReference>
<evidence type="ECO:0000256" key="3">
    <source>
        <dbReference type="ARBA" id="ARBA00022776"/>
    </source>
</evidence>
<keyword evidence="6 8" id="KW-0131">Cell cycle</keyword>
<dbReference type="GO" id="GO:0005737">
    <property type="term" value="C:cytoplasm"/>
    <property type="evidence" value="ECO:0007669"/>
    <property type="project" value="TreeGrafter"/>
</dbReference>
<evidence type="ECO:0000256" key="6">
    <source>
        <dbReference type="ARBA" id="ARBA00023306"/>
    </source>
</evidence>
<dbReference type="Gene3D" id="3.40.250.10">
    <property type="entry name" value="Rhodanese-like domain"/>
    <property type="match status" value="1"/>
</dbReference>
<dbReference type="InterPro" id="IPR001763">
    <property type="entry name" value="Rhodanese-like_dom"/>
</dbReference>
<dbReference type="EC" id="3.1.3.48" evidence="8"/>
<reference evidence="11 12" key="1">
    <citation type="submission" date="2020-08" db="EMBL/GenBank/DDBJ databases">
        <authorList>
            <person name="Hejnol A."/>
        </authorList>
    </citation>
    <scope>NUCLEOTIDE SEQUENCE [LARGE SCALE GENOMIC DNA]</scope>
</reference>
<dbReference type="GO" id="GO:0110032">
    <property type="term" value="P:positive regulation of G2/MI transition of meiotic cell cycle"/>
    <property type="evidence" value="ECO:0007669"/>
    <property type="project" value="TreeGrafter"/>
</dbReference>
<evidence type="ECO:0000313" key="12">
    <source>
        <dbReference type="Proteomes" id="UP000549394"/>
    </source>
</evidence>
<name>A0A7I8WCJ1_9ANNE</name>
<comment type="similarity">
    <text evidence="1 8">Belongs to the MPI phosphatase family.</text>
</comment>
<evidence type="ECO:0000256" key="5">
    <source>
        <dbReference type="ARBA" id="ARBA00022912"/>
    </source>
</evidence>
<dbReference type="GO" id="GO:0004725">
    <property type="term" value="F:protein tyrosine phosphatase activity"/>
    <property type="evidence" value="ECO:0007669"/>
    <property type="project" value="UniProtKB-UniRule"/>
</dbReference>
<dbReference type="SMART" id="SM00450">
    <property type="entry name" value="RHOD"/>
    <property type="match status" value="1"/>
</dbReference>
<comment type="catalytic activity">
    <reaction evidence="7 8">
        <text>O-phospho-L-tyrosyl-[protein] + H2O = L-tyrosyl-[protein] + phosphate</text>
        <dbReference type="Rhea" id="RHEA:10684"/>
        <dbReference type="Rhea" id="RHEA-COMP:10136"/>
        <dbReference type="Rhea" id="RHEA-COMP:20101"/>
        <dbReference type="ChEBI" id="CHEBI:15377"/>
        <dbReference type="ChEBI" id="CHEBI:43474"/>
        <dbReference type="ChEBI" id="CHEBI:46858"/>
        <dbReference type="ChEBI" id="CHEBI:61978"/>
        <dbReference type="EC" id="3.1.3.48"/>
    </reaction>
</comment>
<dbReference type="PROSITE" id="PS50206">
    <property type="entry name" value="RHODANESE_3"/>
    <property type="match status" value="1"/>
</dbReference>
<keyword evidence="12" id="KW-1185">Reference proteome</keyword>
<keyword evidence="4 8" id="KW-0378">Hydrolase</keyword>
<sequence>MNDENVCDLTLDLDELCLKTHKIDRIKKRRRISCRTSSPITFNLDSPQSKNSSMDSGLPLSDQNDDLDGSFTELCEKRTTKRKRSEDDIPVVPVINFDSAEDSADECFRVVKKGPRPQKFHKNYDEEPLKAKKKPLDCEKNHEEDRLQAMTNIIDSSHSEKNLIGDFSRPYSLPVVECSRDLRYISVKTLNELLHAQNDWQIDSYRIIDCRYPYEFKGGHVKNAENFPNQTILAADLFTKLPDPSKKHILIFHCEFSSQRAPEMARFVRQTDRKMNQENFPHLYYPEIYVIEGGYKAIYEAKPDSCSPKAYLPMLAEGYSRELLKWRKSKSMQDRTQTRSRAKVFSRSKSSTSLGKVKANLHSLFE</sequence>
<dbReference type="OrthoDB" id="9999371at2759"/>
<proteinExistence type="inferred from homology"/>
<dbReference type="InterPro" id="IPR000751">
    <property type="entry name" value="MPI_Phosphatase"/>
</dbReference>
<dbReference type="Pfam" id="PF00581">
    <property type="entry name" value="Rhodanese"/>
    <property type="match status" value="1"/>
</dbReference>
<dbReference type="PRINTS" id="PR00716">
    <property type="entry name" value="MPIPHPHTASE"/>
</dbReference>
<comment type="function">
    <text evidence="8">Tyrosine protein phosphatase which functions as a dosage-dependent inducer of mitotic progression.</text>
</comment>
<evidence type="ECO:0000256" key="7">
    <source>
        <dbReference type="ARBA" id="ARBA00051722"/>
    </source>
</evidence>
<feature type="domain" description="Rhodanese" evidence="10">
    <location>
        <begin position="201"/>
        <end position="307"/>
    </location>
</feature>
<dbReference type="GO" id="GO:0000086">
    <property type="term" value="P:G2/M transition of mitotic cell cycle"/>
    <property type="evidence" value="ECO:0007669"/>
    <property type="project" value="TreeGrafter"/>
</dbReference>
<dbReference type="Proteomes" id="UP000549394">
    <property type="component" value="Unassembled WGS sequence"/>
</dbReference>
<evidence type="ECO:0000256" key="2">
    <source>
        <dbReference type="ARBA" id="ARBA00022618"/>
    </source>
</evidence>
<accession>A0A7I8WCJ1</accession>
<protein>
    <recommendedName>
        <fullName evidence="8">M-phase inducer phosphatase</fullName>
        <ecNumber evidence="8">3.1.3.48</ecNumber>
    </recommendedName>
</protein>
<dbReference type="AlphaFoldDB" id="A0A7I8WCJ1"/>
<gene>
    <name evidence="11" type="ORF">DGYR_LOCUS13139</name>
</gene>
<organism evidence="11 12">
    <name type="scientific">Dimorphilus gyrociliatus</name>
    <dbReference type="NCBI Taxonomy" id="2664684"/>
    <lineage>
        <taxon>Eukaryota</taxon>
        <taxon>Metazoa</taxon>
        <taxon>Spiralia</taxon>
        <taxon>Lophotrochozoa</taxon>
        <taxon>Annelida</taxon>
        <taxon>Polychaeta</taxon>
        <taxon>Polychaeta incertae sedis</taxon>
        <taxon>Dinophilidae</taxon>
        <taxon>Dimorphilus</taxon>
    </lineage>
</organism>
<dbReference type="PANTHER" id="PTHR10828">
    <property type="entry name" value="M-PHASE INDUCER PHOSPHATASE DUAL SPECIFICITY PHOSPHATASE CDC25"/>
    <property type="match status" value="1"/>
</dbReference>
<dbReference type="InterPro" id="IPR036873">
    <property type="entry name" value="Rhodanese-like_dom_sf"/>
</dbReference>
<feature type="compositionally biased region" description="Polar residues" evidence="9">
    <location>
        <begin position="39"/>
        <end position="55"/>
    </location>
</feature>
<comment type="caution">
    <text evidence="11">The sequence shown here is derived from an EMBL/GenBank/DDBJ whole genome shotgun (WGS) entry which is preliminary data.</text>
</comment>
<dbReference type="SUPFAM" id="SSF52821">
    <property type="entry name" value="Rhodanese/Cell cycle control phosphatase"/>
    <property type="match status" value="1"/>
</dbReference>
<keyword evidence="2 8" id="KW-0132">Cell division</keyword>
<keyword evidence="3 8" id="KW-0498">Mitosis</keyword>
<evidence type="ECO:0000256" key="1">
    <source>
        <dbReference type="ARBA" id="ARBA00011065"/>
    </source>
</evidence>
<dbReference type="PANTHER" id="PTHR10828:SF76">
    <property type="entry name" value="M-PHASE INDUCER PHOSPHATASE"/>
    <property type="match status" value="1"/>
</dbReference>
<evidence type="ECO:0000313" key="11">
    <source>
        <dbReference type="EMBL" id="CAD5125821.1"/>
    </source>
</evidence>
<keyword evidence="5 8" id="KW-0904">Protein phosphatase</keyword>
<dbReference type="CDD" id="cd01530">
    <property type="entry name" value="Cdc25"/>
    <property type="match status" value="1"/>
</dbReference>
<evidence type="ECO:0000256" key="9">
    <source>
        <dbReference type="SAM" id="MobiDB-lite"/>
    </source>
</evidence>
<dbReference type="GO" id="GO:0010971">
    <property type="term" value="P:positive regulation of G2/M transition of mitotic cell cycle"/>
    <property type="evidence" value="ECO:0007669"/>
    <property type="project" value="TreeGrafter"/>
</dbReference>
<evidence type="ECO:0000256" key="8">
    <source>
        <dbReference type="RuleBase" id="RU368028"/>
    </source>
</evidence>
<dbReference type="GO" id="GO:0051301">
    <property type="term" value="P:cell division"/>
    <property type="evidence" value="ECO:0007669"/>
    <property type="project" value="UniProtKB-UniRule"/>
</dbReference>
<evidence type="ECO:0000256" key="4">
    <source>
        <dbReference type="ARBA" id="ARBA00022801"/>
    </source>
</evidence>
<dbReference type="EMBL" id="CAJFCJ010000029">
    <property type="protein sequence ID" value="CAD5125821.1"/>
    <property type="molecule type" value="Genomic_DNA"/>
</dbReference>